<evidence type="ECO:0008006" key="3">
    <source>
        <dbReference type="Google" id="ProtNLM"/>
    </source>
</evidence>
<dbReference type="AlphaFoldDB" id="A0A235BXJ6"/>
<evidence type="ECO:0000313" key="2">
    <source>
        <dbReference type="Proteomes" id="UP000215559"/>
    </source>
</evidence>
<evidence type="ECO:0000313" key="1">
    <source>
        <dbReference type="EMBL" id="OYD16944.1"/>
    </source>
</evidence>
<organism evidence="1 2">
    <name type="scientific">candidate division WOR-3 bacterium JGI_Cruoil_03_51_56</name>
    <dbReference type="NCBI Taxonomy" id="1973747"/>
    <lineage>
        <taxon>Bacteria</taxon>
        <taxon>Bacteria division WOR-3</taxon>
    </lineage>
</organism>
<accession>A0A235BXJ6</accession>
<sequence length="249" mass="29808">MGKALYYIPSGRNFTLFWQWANRVNFVDKLIVRNYLTHEAHNIARKFFFEHDYDYLIMGHDDYLGSPDHVKMLLGDEEKHHFPVISGWSNIWLPPYKRERPSLASISLRRPNTHKLKTGKLTMNDYGFVAMRDILLAKYGYPFARVWFMGFPLTLIRRDTLKKVPFRPYKKVKDEFCFTAETKKHGRGIVFDLQFALDCEKQHIPIRIDTRIFLLHFGKEGMYSHLRMGRNPRNNWKREIKFIKAKRSF</sequence>
<proteinExistence type="predicted"/>
<gene>
    <name evidence="1" type="ORF">CH330_01360</name>
</gene>
<protein>
    <recommendedName>
        <fullName evidence="3">Glycosyltransferase 2-like domain-containing protein</fullName>
    </recommendedName>
</protein>
<dbReference type="InterPro" id="IPR029044">
    <property type="entry name" value="Nucleotide-diphossugar_trans"/>
</dbReference>
<comment type="caution">
    <text evidence="1">The sequence shown here is derived from an EMBL/GenBank/DDBJ whole genome shotgun (WGS) entry which is preliminary data.</text>
</comment>
<reference evidence="1 2" key="1">
    <citation type="submission" date="2017-07" db="EMBL/GenBank/DDBJ databases">
        <title>Recovery of genomes from metagenomes via a dereplication, aggregation, and scoring strategy.</title>
        <authorList>
            <person name="Sieber C.M."/>
            <person name="Probst A.J."/>
            <person name="Sharrar A."/>
            <person name="Thomas B.C."/>
            <person name="Hess M."/>
            <person name="Tringe S.G."/>
            <person name="Banfield J.F."/>
        </authorList>
    </citation>
    <scope>NUCLEOTIDE SEQUENCE [LARGE SCALE GENOMIC DNA]</scope>
    <source>
        <strain evidence="1">JGI_Cruoil_03_51_56</strain>
    </source>
</reference>
<dbReference type="EMBL" id="NOZP01000031">
    <property type="protein sequence ID" value="OYD16944.1"/>
    <property type="molecule type" value="Genomic_DNA"/>
</dbReference>
<name>A0A235BXJ6_UNCW3</name>
<dbReference type="Proteomes" id="UP000215559">
    <property type="component" value="Unassembled WGS sequence"/>
</dbReference>
<dbReference type="SUPFAM" id="SSF53448">
    <property type="entry name" value="Nucleotide-diphospho-sugar transferases"/>
    <property type="match status" value="1"/>
</dbReference>